<keyword evidence="4" id="KW-0560">Oxidoreductase</keyword>
<comment type="caution">
    <text evidence="8">The sequence shown here is derived from an EMBL/GenBank/DDBJ whole genome shotgun (WGS) entry which is preliminary data.</text>
</comment>
<accession>A0A8S3JQC3</accession>
<evidence type="ECO:0000256" key="2">
    <source>
        <dbReference type="ARBA" id="ARBA00022630"/>
    </source>
</evidence>
<comment type="cofactor">
    <cofactor evidence="1">
        <name>FAD</name>
        <dbReference type="ChEBI" id="CHEBI:57692"/>
    </cofactor>
</comment>
<proteinExistence type="predicted"/>
<dbReference type="GO" id="GO:0030327">
    <property type="term" value="P:prenylated protein catabolic process"/>
    <property type="evidence" value="ECO:0007669"/>
    <property type="project" value="TreeGrafter"/>
</dbReference>
<reference evidence="8" key="1">
    <citation type="submission" date="2021-02" db="EMBL/GenBank/DDBJ databases">
        <authorList>
            <person name="Nowell W R."/>
        </authorList>
    </citation>
    <scope>NUCLEOTIDE SEQUENCE</scope>
</reference>
<name>A0A8S3JQC3_9BILA</name>
<dbReference type="InterPro" id="IPR010795">
    <property type="entry name" value="Prenylcys_lyase"/>
</dbReference>
<dbReference type="AlphaFoldDB" id="A0A8S3JQC3"/>
<dbReference type="GO" id="GO:0001735">
    <property type="term" value="F:prenylcysteine oxidase activity"/>
    <property type="evidence" value="ECO:0007669"/>
    <property type="project" value="InterPro"/>
</dbReference>
<dbReference type="EMBL" id="CAJOBH010258539">
    <property type="protein sequence ID" value="CAF5152191.1"/>
    <property type="molecule type" value="Genomic_DNA"/>
</dbReference>
<dbReference type="Proteomes" id="UP000681720">
    <property type="component" value="Unassembled WGS sequence"/>
</dbReference>
<evidence type="ECO:0000313" key="9">
    <source>
        <dbReference type="Proteomes" id="UP000681720"/>
    </source>
</evidence>
<keyword evidence="3" id="KW-0274">FAD</keyword>
<evidence type="ECO:0000256" key="4">
    <source>
        <dbReference type="ARBA" id="ARBA00023002"/>
    </source>
</evidence>
<feature type="non-terminal residue" evidence="8">
    <location>
        <position position="1"/>
    </location>
</feature>
<dbReference type="InterPro" id="IPR017046">
    <property type="entry name" value="Prenylcysteine_Oxase1"/>
</dbReference>
<dbReference type="EMBL" id="CAJOBJ010363060">
    <property type="protein sequence ID" value="CAF5219353.1"/>
    <property type="molecule type" value="Genomic_DNA"/>
</dbReference>
<dbReference type="GO" id="GO:0030328">
    <property type="term" value="P:prenylcysteine catabolic process"/>
    <property type="evidence" value="ECO:0007669"/>
    <property type="project" value="InterPro"/>
</dbReference>
<evidence type="ECO:0000256" key="5">
    <source>
        <dbReference type="ARBA" id="ARBA00023180"/>
    </source>
</evidence>
<keyword evidence="2" id="KW-0285">Flavoprotein</keyword>
<feature type="domain" description="Prenylcysteine lyase" evidence="6">
    <location>
        <begin position="42"/>
        <end position="130"/>
    </location>
</feature>
<dbReference type="PANTHER" id="PTHR15944">
    <property type="entry name" value="FARNESYLCYSTEINE LYASE"/>
    <property type="match status" value="1"/>
</dbReference>
<sequence>VFLYEHDYPSFPVDPRYLERENITNDLNLDVEAMSFSKLLYPRKERLVKLFSPIYLYDFKLTKIVDDKANIGWVYRKMWHAYPKAPPSNNTSFPLINPDERFYYANAFESYISTMETECLAAHNLIRLLLIDLGYDERAATLGDDYWIDTMS</sequence>
<protein>
    <recommendedName>
        <fullName evidence="6">Prenylcysteine lyase domain-containing protein</fullName>
    </recommendedName>
</protein>
<dbReference type="Pfam" id="PF07156">
    <property type="entry name" value="Prenylcys_lyase"/>
    <property type="match status" value="1"/>
</dbReference>
<dbReference type="PANTHER" id="PTHR15944:SF0">
    <property type="entry name" value="PRENYLCYSTEINE LYASE DOMAIN-CONTAINING PROTEIN"/>
    <property type="match status" value="1"/>
</dbReference>
<organism evidence="8 9">
    <name type="scientific">Rotaria magnacalcarata</name>
    <dbReference type="NCBI Taxonomy" id="392030"/>
    <lineage>
        <taxon>Eukaryota</taxon>
        <taxon>Metazoa</taxon>
        <taxon>Spiralia</taxon>
        <taxon>Gnathifera</taxon>
        <taxon>Rotifera</taxon>
        <taxon>Eurotatoria</taxon>
        <taxon>Bdelloidea</taxon>
        <taxon>Philodinida</taxon>
        <taxon>Philodinidae</taxon>
        <taxon>Rotaria</taxon>
    </lineage>
</organism>
<gene>
    <name evidence="7" type="ORF">BYL167_LOCUS72516</name>
    <name evidence="8" type="ORF">GIL414_LOCUS83439</name>
</gene>
<keyword evidence="5" id="KW-0325">Glycoprotein</keyword>
<evidence type="ECO:0000313" key="7">
    <source>
        <dbReference type="EMBL" id="CAF5152191.1"/>
    </source>
</evidence>
<evidence type="ECO:0000256" key="1">
    <source>
        <dbReference type="ARBA" id="ARBA00001974"/>
    </source>
</evidence>
<evidence type="ECO:0000259" key="6">
    <source>
        <dbReference type="Pfam" id="PF07156"/>
    </source>
</evidence>
<evidence type="ECO:0000256" key="3">
    <source>
        <dbReference type="ARBA" id="ARBA00022827"/>
    </source>
</evidence>
<dbReference type="Proteomes" id="UP000681967">
    <property type="component" value="Unassembled WGS sequence"/>
</dbReference>
<evidence type="ECO:0000313" key="8">
    <source>
        <dbReference type="EMBL" id="CAF5219353.1"/>
    </source>
</evidence>